<dbReference type="PANTHER" id="PTHR35145:SF1">
    <property type="entry name" value="CYTOPLASMIC PROTEIN"/>
    <property type="match status" value="1"/>
</dbReference>
<evidence type="ECO:0000313" key="2">
    <source>
        <dbReference type="EMBL" id="GLG90309.1"/>
    </source>
</evidence>
<dbReference type="Gene3D" id="3.90.1150.30">
    <property type="match status" value="1"/>
</dbReference>
<dbReference type="Pfam" id="PF04237">
    <property type="entry name" value="YjbR"/>
    <property type="match status" value="1"/>
</dbReference>
<dbReference type="SUPFAM" id="SSF142906">
    <property type="entry name" value="YjbR-like"/>
    <property type="match status" value="1"/>
</dbReference>
<evidence type="ECO:0000313" key="3">
    <source>
        <dbReference type="Proteomes" id="UP001145094"/>
    </source>
</evidence>
<reference evidence="2" key="1">
    <citation type="submission" date="2022-11" db="EMBL/GenBank/DDBJ databases">
        <title>Draft genome sequence of Sellimonas catena strain 18CBH55.</title>
        <authorList>
            <person name="Atsushi H."/>
            <person name="Moriya O."/>
            <person name="Mitsuo S."/>
        </authorList>
    </citation>
    <scope>NUCLEOTIDE SEQUENCE</scope>
    <source>
        <strain evidence="2">18CBH55</strain>
    </source>
</reference>
<protein>
    <recommendedName>
        <fullName evidence="4">MmcQ protein</fullName>
    </recommendedName>
</protein>
<dbReference type="Proteomes" id="UP001145094">
    <property type="component" value="Unassembled WGS sequence"/>
</dbReference>
<organism evidence="2 3">
    <name type="scientific">Sellimonas catena</name>
    <dbReference type="NCBI Taxonomy" id="2994035"/>
    <lineage>
        <taxon>Bacteria</taxon>
        <taxon>Bacillati</taxon>
        <taxon>Bacillota</taxon>
        <taxon>Clostridia</taxon>
        <taxon>Lachnospirales</taxon>
        <taxon>Lachnospiraceae</taxon>
        <taxon>Sellimonas</taxon>
    </lineage>
</organism>
<reference evidence="2" key="2">
    <citation type="submission" date="2022-11" db="EMBL/GenBank/DDBJ databases">
        <title>Draft genome sequence of Sellimonas catena strain 18CBH55.</title>
        <authorList>
            <person name="Hisatomi A."/>
            <person name="Ohkuma M."/>
            <person name="Sakamoto M."/>
        </authorList>
    </citation>
    <scope>NUCLEOTIDE SEQUENCE</scope>
    <source>
        <strain evidence="2">18CBH55</strain>
    </source>
</reference>
<dbReference type="InterPro" id="IPR007351">
    <property type="entry name" value="YjbR"/>
</dbReference>
<reference evidence="2" key="3">
    <citation type="journal article" date="2023" name="Int. J. Syst. Evol. Microbiol.">
        <title>Sellimonas catena sp. nov., isolated from human faeces.</title>
        <authorList>
            <person name="Hisatomi A."/>
            <person name="Ohkuma M."/>
            <person name="Sakamoto M."/>
        </authorList>
    </citation>
    <scope>NUCLEOTIDE SEQUENCE</scope>
    <source>
        <strain evidence="2">18CBH55</strain>
    </source>
</reference>
<dbReference type="InterPro" id="IPR058532">
    <property type="entry name" value="YjbR/MT2646/Rv2570-like"/>
</dbReference>
<comment type="caution">
    <text evidence="2">The sequence shown here is derived from an EMBL/GenBank/DDBJ whole genome shotgun (WGS) entry which is preliminary data.</text>
</comment>
<evidence type="ECO:0008006" key="4">
    <source>
        <dbReference type="Google" id="ProtNLM"/>
    </source>
</evidence>
<dbReference type="PANTHER" id="PTHR35145">
    <property type="entry name" value="CYTOPLASMIC PROTEIN-RELATED"/>
    <property type="match status" value="1"/>
</dbReference>
<feature type="region of interest" description="Disordered" evidence="1">
    <location>
        <begin position="253"/>
        <end position="275"/>
    </location>
</feature>
<gene>
    <name evidence="2" type="ORF">Selli2_17360</name>
</gene>
<sequence>MKRAESQKACLKKEILDYVLHTYGTSPDYPWKTPDFVLRHNDNRKWYGVMLEVRKESMGLHGTGQIKILNVKCDPDMAGFLVSGKGILPGYHMNKKNWISILLDGTVEKEQILALLDQSYLLTASKKTKEKLHCERKRAWLIPANPGYFDLEAAFAESSTIDWHQRGNIHTGDLVYIYMAAPVSAVLYQCEVTGTGGFEDPGGNQDKSRTMELKLKHRFMPDEMNRERMKLYGVGPVRSARSIPPELEKELEMLAETGKNRTAMENKRKEERRWQ</sequence>
<name>A0A9W6CCY7_9FIRM</name>
<evidence type="ECO:0000256" key="1">
    <source>
        <dbReference type="SAM" id="MobiDB-lite"/>
    </source>
</evidence>
<accession>A0A9W6CCY7</accession>
<dbReference type="AlphaFoldDB" id="A0A9W6CCY7"/>
<dbReference type="InterPro" id="IPR038056">
    <property type="entry name" value="YjbR-like_sf"/>
</dbReference>
<proteinExistence type="predicted"/>
<dbReference type="RefSeq" id="WP_281845201.1">
    <property type="nucleotide sequence ID" value="NZ_BSCH01000010.1"/>
</dbReference>
<dbReference type="EMBL" id="BSCH01000010">
    <property type="protein sequence ID" value="GLG90309.1"/>
    <property type="molecule type" value="Genomic_DNA"/>
</dbReference>